<dbReference type="PANTHER" id="PTHR33337:SF40">
    <property type="entry name" value="CENP-V_GFA DOMAIN-CONTAINING PROTEIN-RELATED"/>
    <property type="match status" value="1"/>
</dbReference>
<dbReference type="GeneID" id="37045386"/>
<dbReference type="SUPFAM" id="SSF51316">
    <property type="entry name" value="Mss4-like"/>
    <property type="match status" value="1"/>
</dbReference>
<evidence type="ECO:0000313" key="7">
    <source>
        <dbReference type="Proteomes" id="UP000245768"/>
    </source>
</evidence>
<evidence type="ECO:0000256" key="2">
    <source>
        <dbReference type="ARBA" id="ARBA00022723"/>
    </source>
</evidence>
<dbReference type="AlphaFoldDB" id="A0A316YQN2"/>
<dbReference type="InterPro" id="IPR006913">
    <property type="entry name" value="CENP-V/GFA"/>
</dbReference>
<dbReference type="GO" id="GO:0016846">
    <property type="term" value="F:carbon-sulfur lyase activity"/>
    <property type="evidence" value="ECO:0007669"/>
    <property type="project" value="InterPro"/>
</dbReference>
<dbReference type="STRING" id="215250.A0A316YQN2"/>
<accession>A0A316YQN2</accession>
<organism evidence="6 7">
    <name type="scientific">Acaromyces ingoldii</name>
    <dbReference type="NCBI Taxonomy" id="215250"/>
    <lineage>
        <taxon>Eukaryota</taxon>
        <taxon>Fungi</taxon>
        <taxon>Dikarya</taxon>
        <taxon>Basidiomycota</taxon>
        <taxon>Ustilaginomycotina</taxon>
        <taxon>Exobasidiomycetes</taxon>
        <taxon>Exobasidiales</taxon>
        <taxon>Cryptobasidiaceae</taxon>
        <taxon>Acaromyces</taxon>
    </lineage>
</organism>
<keyword evidence="4" id="KW-0456">Lyase</keyword>
<keyword evidence="7" id="KW-1185">Reference proteome</keyword>
<name>A0A316YQN2_9BASI</name>
<reference evidence="6 7" key="1">
    <citation type="journal article" date="2018" name="Mol. Biol. Evol.">
        <title>Broad Genomic Sampling Reveals a Smut Pathogenic Ancestry of the Fungal Clade Ustilaginomycotina.</title>
        <authorList>
            <person name="Kijpornyongpan T."/>
            <person name="Mondo S.J."/>
            <person name="Barry K."/>
            <person name="Sandor L."/>
            <person name="Lee J."/>
            <person name="Lipzen A."/>
            <person name="Pangilinan J."/>
            <person name="LaButti K."/>
            <person name="Hainaut M."/>
            <person name="Henrissat B."/>
            <person name="Grigoriev I.V."/>
            <person name="Spatafora J.W."/>
            <person name="Aime M.C."/>
        </authorList>
    </citation>
    <scope>NUCLEOTIDE SEQUENCE [LARGE SCALE GENOMIC DNA]</scope>
    <source>
        <strain evidence="6 7">MCA 4198</strain>
    </source>
</reference>
<dbReference type="InterPro" id="IPR011057">
    <property type="entry name" value="Mss4-like_sf"/>
</dbReference>
<feature type="domain" description="CENP-V/GFA" evidence="5">
    <location>
        <begin position="3"/>
        <end position="125"/>
    </location>
</feature>
<sequence length="142" mass="15345">MPLQGKCLCEKIAVTVADESLPLQFASCYCKNCSTTAGSPFSMVAYVDKAHLKIEGQPKIYSDSKTDSGGSVYRHFCGDCGTPVQTLAPAIPDKAVVKVGLFSDSLGDINKPAVELFTVNRQRFPWLESIEGVPQCERNPPS</sequence>
<evidence type="ECO:0000256" key="3">
    <source>
        <dbReference type="ARBA" id="ARBA00022833"/>
    </source>
</evidence>
<dbReference type="PANTHER" id="PTHR33337">
    <property type="entry name" value="GFA DOMAIN-CONTAINING PROTEIN"/>
    <property type="match status" value="1"/>
</dbReference>
<dbReference type="Pfam" id="PF04828">
    <property type="entry name" value="GFA"/>
    <property type="match status" value="1"/>
</dbReference>
<evidence type="ECO:0000313" key="6">
    <source>
        <dbReference type="EMBL" id="PWN91850.1"/>
    </source>
</evidence>
<evidence type="ECO:0000256" key="1">
    <source>
        <dbReference type="ARBA" id="ARBA00005495"/>
    </source>
</evidence>
<dbReference type="Gene3D" id="3.90.1590.10">
    <property type="entry name" value="glutathione-dependent formaldehyde- activating enzyme (gfa)"/>
    <property type="match status" value="1"/>
</dbReference>
<keyword evidence="3" id="KW-0862">Zinc</keyword>
<dbReference type="OrthoDB" id="428768at2759"/>
<comment type="similarity">
    <text evidence="1">Belongs to the Gfa family.</text>
</comment>
<dbReference type="EMBL" id="KZ819635">
    <property type="protein sequence ID" value="PWN91850.1"/>
    <property type="molecule type" value="Genomic_DNA"/>
</dbReference>
<keyword evidence="2" id="KW-0479">Metal-binding</keyword>
<proteinExistence type="inferred from homology"/>
<dbReference type="PROSITE" id="PS51891">
    <property type="entry name" value="CENP_V_GFA"/>
    <property type="match status" value="1"/>
</dbReference>
<dbReference type="InParanoid" id="A0A316YQN2"/>
<gene>
    <name evidence="6" type="ORF">FA10DRAFT_278560</name>
</gene>
<dbReference type="Proteomes" id="UP000245768">
    <property type="component" value="Unassembled WGS sequence"/>
</dbReference>
<protein>
    <recommendedName>
        <fullName evidence="5">CENP-V/GFA domain-containing protein</fullName>
    </recommendedName>
</protein>
<evidence type="ECO:0000259" key="5">
    <source>
        <dbReference type="PROSITE" id="PS51891"/>
    </source>
</evidence>
<dbReference type="GO" id="GO:0046872">
    <property type="term" value="F:metal ion binding"/>
    <property type="evidence" value="ECO:0007669"/>
    <property type="project" value="UniProtKB-KW"/>
</dbReference>
<evidence type="ECO:0000256" key="4">
    <source>
        <dbReference type="ARBA" id="ARBA00023239"/>
    </source>
</evidence>
<dbReference type="RefSeq" id="XP_025379048.1">
    <property type="nucleotide sequence ID" value="XM_025523470.1"/>
</dbReference>